<keyword evidence="5" id="KW-0479">Metal-binding</keyword>
<organism evidence="23 24">
    <name type="scientific">Lactuca saligna</name>
    <name type="common">Willowleaf lettuce</name>
    <dbReference type="NCBI Taxonomy" id="75948"/>
    <lineage>
        <taxon>Eukaryota</taxon>
        <taxon>Viridiplantae</taxon>
        <taxon>Streptophyta</taxon>
        <taxon>Embryophyta</taxon>
        <taxon>Tracheophyta</taxon>
        <taxon>Spermatophyta</taxon>
        <taxon>Magnoliopsida</taxon>
        <taxon>eudicotyledons</taxon>
        <taxon>Gunneridae</taxon>
        <taxon>Pentapetalae</taxon>
        <taxon>asterids</taxon>
        <taxon>campanulids</taxon>
        <taxon>Asterales</taxon>
        <taxon>Asteraceae</taxon>
        <taxon>Cichorioideae</taxon>
        <taxon>Cichorieae</taxon>
        <taxon>Lactucinae</taxon>
        <taxon>Lactuca</taxon>
    </lineage>
</organism>
<dbReference type="GO" id="GO:0010267">
    <property type="term" value="P:ta-siRNA processing"/>
    <property type="evidence" value="ECO:0007669"/>
    <property type="project" value="UniProtKB-ARBA"/>
</dbReference>
<gene>
    <name evidence="23" type="ORF">LSALG_LOCUS40593</name>
</gene>
<evidence type="ECO:0000313" key="23">
    <source>
        <dbReference type="EMBL" id="CAI9302086.1"/>
    </source>
</evidence>
<accession>A0AA36A1F3</accession>
<comment type="subcellular location">
    <subcellularLocation>
        <location evidence="3">Nucleus</location>
    </subcellularLocation>
</comment>
<dbReference type="PROSITE" id="PS50142">
    <property type="entry name" value="RNASE_3_2"/>
    <property type="match status" value="2"/>
</dbReference>
<feature type="domain" description="Helicase C-terminal" evidence="21">
    <location>
        <begin position="380"/>
        <end position="550"/>
    </location>
</feature>
<dbReference type="InterPro" id="IPR014001">
    <property type="entry name" value="Helicase_ATP-bd"/>
</dbReference>
<evidence type="ECO:0000256" key="8">
    <source>
        <dbReference type="ARBA" id="ARBA00022759"/>
    </source>
</evidence>
<feature type="domain" description="PAZ" evidence="19">
    <location>
        <begin position="821"/>
        <end position="947"/>
    </location>
</feature>
<evidence type="ECO:0000256" key="6">
    <source>
        <dbReference type="ARBA" id="ARBA00022737"/>
    </source>
</evidence>
<feature type="domain" description="Dicer dsRNA-binding fold" evidence="22">
    <location>
        <begin position="569"/>
        <end position="655"/>
    </location>
</feature>
<evidence type="ECO:0000256" key="9">
    <source>
        <dbReference type="ARBA" id="ARBA00022801"/>
    </source>
</evidence>
<proteinExistence type="inferred from homology"/>
<evidence type="ECO:0000259" key="18">
    <source>
        <dbReference type="PROSITE" id="PS50142"/>
    </source>
</evidence>
<evidence type="ECO:0000259" key="22">
    <source>
        <dbReference type="PROSITE" id="PS51327"/>
    </source>
</evidence>
<dbReference type="FunFam" id="3.30.160.380:FF:000001">
    <property type="entry name" value="Endoribonuclease dicer-like 1"/>
    <property type="match status" value="1"/>
</dbReference>
<dbReference type="GO" id="GO:0005737">
    <property type="term" value="C:cytoplasm"/>
    <property type="evidence" value="ECO:0007669"/>
    <property type="project" value="TreeGrafter"/>
</dbReference>
<dbReference type="Gene3D" id="1.10.1520.10">
    <property type="entry name" value="Ribonuclease III domain"/>
    <property type="match status" value="2"/>
</dbReference>
<evidence type="ECO:0000313" key="24">
    <source>
        <dbReference type="Proteomes" id="UP001177003"/>
    </source>
</evidence>
<dbReference type="Pfam" id="PF00270">
    <property type="entry name" value="DEAD"/>
    <property type="match status" value="1"/>
</dbReference>
<evidence type="ECO:0000259" key="21">
    <source>
        <dbReference type="PROSITE" id="PS51194"/>
    </source>
</evidence>
<evidence type="ECO:0000256" key="12">
    <source>
        <dbReference type="ARBA" id="ARBA00022842"/>
    </source>
</evidence>
<evidence type="ECO:0000259" key="19">
    <source>
        <dbReference type="PROSITE" id="PS50821"/>
    </source>
</evidence>
<dbReference type="InterPro" id="IPR005034">
    <property type="entry name" value="Dicer_dimerisation"/>
</dbReference>
<dbReference type="InterPro" id="IPR038248">
    <property type="entry name" value="Dicer_dimer_sf"/>
</dbReference>
<evidence type="ECO:0000256" key="10">
    <source>
        <dbReference type="ARBA" id="ARBA00022806"/>
    </source>
</evidence>
<dbReference type="Pfam" id="PF03368">
    <property type="entry name" value="Dicer_dimer"/>
    <property type="match status" value="1"/>
</dbReference>
<dbReference type="GO" id="GO:0046872">
    <property type="term" value="F:metal ion binding"/>
    <property type="evidence" value="ECO:0007669"/>
    <property type="project" value="UniProtKB-KW"/>
</dbReference>
<dbReference type="GO" id="GO:0004525">
    <property type="term" value="F:ribonuclease III activity"/>
    <property type="evidence" value="ECO:0007669"/>
    <property type="project" value="InterPro"/>
</dbReference>
<dbReference type="SMART" id="SM00535">
    <property type="entry name" value="RIBOc"/>
    <property type="match status" value="2"/>
</dbReference>
<dbReference type="Gene3D" id="3.40.50.300">
    <property type="entry name" value="P-loop containing nucleotide triphosphate hydrolases"/>
    <property type="match status" value="2"/>
</dbReference>
<dbReference type="SUPFAM" id="SSF69065">
    <property type="entry name" value="RNase III domain-like"/>
    <property type="match status" value="2"/>
</dbReference>
<dbReference type="EMBL" id="OX465085">
    <property type="protein sequence ID" value="CAI9302086.1"/>
    <property type="molecule type" value="Genomic_DNA"/>
</dbReference>
<evidence type="ECO:0000256" key="13">
    <source>
        <dbReference type="ARBA" id="ARBA00022884"/>
    </source>
</evidence>
<evidence type="ECO:0000256" key="11">
    <source>
        <dbReference type="ARBA" id="ARBA00022840"/>
    </source>
</evidence>
<evidence type="ECO:0000256" key="14">
    <source>
        <dbReference type="ARBA" id="ARBA00023158"/>
    </source>
</evidence>
<evidence type="ECO:0000256" key="16">
    <source>
        <dbReference type="ARBA" id="ARBA00035116"/>
    </source>
</evidence>
<dbReference type="Proteomes" id="UP001177003">
    <property type="component" value="Chromosome 9"/>
</dbReference>
<dbReference type="FunFam" id="1.10.1520.10:FF:000004">
    <property type="entry name" value="Endoribonuclease dicer-like 1"/>
    <property type="match status" value="1"/>
</dbReference>
<keyword evidence="6" id="KW-0677">Repeat</keyword>
<dbReference type="PANTHER" id="PTHR14950:SF70">
    <property type="entry name" value="ENDORIBONUCLEASE DICER HOMOLOG 2"/>
    <property type="match status" value="1"/>
</dbReference>
<keyword evidence="7" id="KW-0547">Nucleotide-binding</keyword>
<protein>
    <recommendedName>
        <fullName evidence="25">Dicer-like protein 2</fullName>
    </recommendedName>
</protein>
<comment type="cofactor">
    <cofactor evidence="2">
        <name>Mg(2+)</name>
        <dbReference type="ChEBI" id="CHEBI:18420"/>
    </cofactor>
</comment>
<keyword evidence="13 17" id="KW-0694">RNA-binding</keyword>
<dbReference type="InterPro" id="IPR036389">
    <property type="entry name" value="RNase_III_sf"/>
</dbReference>
<dbReference type="Pfam" id="PF00636">
    <property type="entry name" value="Ribonuclease_3"/>
    <property type="match status" value="2"/>
</dbReference>
<evidence type="ECO:0000256" key="5">
    <source>
        <dbReference type="ARBA" id="ARBA00022723"/>
    </source>
</evidence>
<dbReference type="PROSITE" id="PS51327">
    <property type="entry name" value="DICER_DSRBF"/>
    <property type="match status" value="1"/>
</dbReference>
<evidence type="ECO:0000259" key="20">
    <source>
        <dbReference type="PROSITE" id="PS51192"/>
    </source>
</evidence>
<evidence type="ECO:0000256" key="2">
    <source>
        <dbReference type="ARBA" id="ARBA00001946"/>
    </source>
</evidence>
<name>A0AA36A1F3_LACSI</name>
<dbReference type="SMART" id="SM00487">
    <property type="entry name" value="DEXDc"/>
    <property type="match status" value="1"/>
</dbReference>
<dbReference type="Gene3D" id="3.30.160.380">
    <property type="entry name" value="Dicer dimerisation domain"/>
    <property type="match status" value="1"/>
</dbReference>
<evidence type="ECO:0000256" key="4">
    <source>
        <dbReference type="ARBA" id="ARBA00022722"/>
    </source>
</evidence>
<feature type="domain" description="Helicase ATP-binding" evidence="20">
    <location>
        <begin position="40"/>
        <end position="205"/>
    </location>
</feature>
<keyword evidence="10" id="KW-0347">Helicase</keyword>
<dbReference type="Pfam" id="PF00271">
    <property type="entry name" value="Helicase_C"/>
    <property type="match status" value="1"/>
</dbReference>
<dbReference type="PANTHER" id="PTHR14950">
    <property type="entry name" value="DICER-RELATED"/>
    <property type="match status" value="1"/>
</dbReference>
<dbReference type="SMART" id="SM00490">
    <property type="entry name" value="HELICc"/>
    <property type="match status" value="1"/>
</dbReference>
<sequence>MTMEAMVKHLPINSRLLEDVVAKHKTLVNQNGECSYQIEALEQAIKQNTIVFLETGSGKTLIAIMLLRHYAYLLRKPSPFFAVFLVPTVVLVQQQAENVRKHVDLKVEEYWGEKGVDFWKAADWKKQRDENQIMVMTPQILLNALSHSFLSLDDIKLLIFDECHHAKKKHAMALIMKEFYHRRLCDGGSEPPRVLGMTASPVEAKVSNSGKDYWEQINNLETVMNSKIYTCASESVLSGYIPFSTVKLKFYEDRELPYHVLEALKNNLSILRKKHEDKVSTSTLSTSSMQNAMKRLPKLHSTFEHCLTELGIFLALKAAEAYSCEKTDLFTWGQLDVRGESIARDFCKDATKVFCSYIPKEWSITQVNEATVSIGLLSTKVVCLIESLAEYRHVKDMRCIIFVERVITARVLTSLLCELHPKLFDWTTKYIAGNHSAMQSQSRGLQNKIVEEFHKGMVNIIVATSILEEGLDVQKCNLVIRFDPASTVCSFIQSRGRARMQDSDFLLLVKSGDEKTLNKVNNYLLSGKRMRDESLSHASEPCGPLEKDLYDAVVYHVESTGATLSLSSSISMVYFYCSRLPSDGYFKPYPRFVIDKDRGTCDIYFPKSSPLPHVQVVGPTKMLKQLACLEACKKLHSMGALTDNLVPDTLEKEADDEQEAGFEYVEEQVQYIPPELVGFGDNSTNLYYFYKINLEKHFEYEIPLQDVVLAVSTELEFDNEGLTFDLEADRGNISVSLTYIGTCELTSEQIILTKQFQLIVLRVLIDRNITKLQKPVDFFKIKKDDDVAYDYLLLPSAGPDKAQMVVEWKAVRAAMFAYEREVNEHMCCLRGNEHQKVHTKNGLVCSCFMEKSLVCTPHNGRVYCTTGRLPGLNGNSPLEITEGGVVSYKSYYKKRHGIDLRHEEETLFAARQLFTVRNALQKSRHKDKESSSSAGVELPSELCFIIMSPVSITTFYSFSFVPSIMHRIESWSIAHNLKKMHLCHSMPNVNVPAMKVLEAITTKKCVEKFHLESFETLGDSFLKYAATQQLFKTLQDQHEGILSPKREKIISNDSLCRLGCNCNLPGFIRNEPFEPKTWIVPGDRSSSFKLEEEVLSDERKMYIRGKRVIKKKVVADVVEALIGVFLSEGGELAALSFMRWIGISVDFVNTPYTRALTLHPEKYVNIQYFEALLNYSFRDVSLLVEAITHGSYMLPEIPKCYQRLEFLGDAVLDYMITVHLYNKYPGMSPGMLTDLRSASVNNDCYAQSAVKCDLHKHILHGSQDLYRAIVTTVHEFDQLSLKTTFGWESETSFPKVLGDVIESLAGAILVDSGYDKDRVFQSIRPLLDPLVTPETLKLHPVKELHDICQKNHCEIKKSAKRTETDDGRFSFTIEVVKDDIVLKDSCMAADKKMAERLASKSVLGVCVCKYGCPKSSRRYEH</sequence>
<evidence type="ECO:0000256" key="7">
    <source>
        <dbReference type="ARBA" id="ARBA00022741"/>
    </source>
</evidence>
<dbReference type="Gene3D" id="2.170.260.10">
    <property type="entry name" value="paz domain"/>
    <property type="match status" value="1"/>
</dbReference>
<keyword evidence="11" id="KW-0067">ATP-binding</keyword>
<keyword evidence="14" id="KW-0943">RNA-mediated gene silencing</keyword>
<keyword evidence="4" id="KW-0540">Nuclease</keyword>
<comment type="cofactor">
    <cofactor evidence="1">
        <name>Mn(2+)</name>
        <dbReference type="ChEBI" id="CHEBI:29035"/>
    </cofactor>
</comment>
<dbReference type="PROSITE" id="PS50821">
    <property type="entry name" value="PAZ"/>
    <property type="match status" value="1"/>
</dbReference>
<dbReference type="SUPFAM" id="SSF52540">
    <property type="entry name" value="P-loop containing nucleoside triphosphate hydrolases"/>
    <property type="match status" value="1"/>
</dbReference>
<dbReference type="FunFam" id="3.40.50.300:FF:000420">
    <property type="entry name" value="Endoribonuclease dicer-like 1"/>
    <property type="match status" value="1"/>
</dbReference>
<dbReference type="GO" id="GO:0005634">
    <property type="term" value="C:nucleus"/>
    <property type="evidence" value="ECO:0007669"/>
    <property type="project" value="UniProtKB-SubCell"/>
</dbReference>
<keyword evidence="24" id="KW-1185">Reference proteome</keyword>
<dbReference type="SUPFAM" id="SSF54768">
    <property type="entry name" value="dsRNA-binding domain-like"/>
    <property type="match status" value="1"/>
</dbReference>
<dbReference type="GO" id="GO:0005524">
    <property type="term" value="F:ATP binding"/>
    <property type="evidence" value="ECO:0007669"/>
    <property type="project" value="UniProtKB-KW"/>
</dbReference>
<dbReference type="CDD" id="cd18034">
    <property type="entry name" value="DEXHc_dicer"/>
    <property type="match status" value="1"/>
</dbReference>
<evidence type="ECO:0008006" key="25">
    <source>
        <dbReference type="Google" id="ProtNLM"/>
    </source>
</evidence>
<dbReference type="PROSITE" id="PS51194">
    <property type="entry name" value="HELICASE_CTER"/>
    <property type="match status" value="1"/>
</dbReference>
<evidence type="ECO:0000256" key="1">
    <source>
        <dbReference type="ARBA" id="ARBA00001936"/>
    </source>
</evidence>
<dbReference type="CDD" id="cd00593">
    <property type="entry name" value="RIBOc"/>
    <property type="match status" value="2"/>
</dbReference>
<evidence type="ECO:0000256" key="17">
    <source>
        <dbReference type="PROSITE-ProRule" id="PRU00657"/>
    </source>
</evidence>
<feature type="domain" description="RNase III" evidence="18">
    <location>
        <begin position="1166"/>
        <end position="1313"/>
    </location>
</feature>
<evidence type="ECO:0000256" key="3">
    <source>
        <dbReference type="ARBA" id="ARBA00004123"/>
    </source>
</evidence>
<dbReference type="GO" id="GO:0004386">
    <property type="term" value="F:helicase activity"/>
    <property type="evidence" value="ECO:0007669"/>
    <property type="project" value="UniProtKB-KW"/>
</dbReference>
<dbReference type="GO" id="GO:0003723">
    <property type="term" value="F:RNA binding"/>
    <property type="evidence" value="ECO:0007669"/>
    <property type="project" value="UniProtKB-UniRule"/>
</dbReference>
<keyword evidence="15" id="KW-0539">Nucleus</keyword>
<keyword evidence="8" id="KW-0255">Endonuclease</keyword>
<keyword evidence="9" id="KW-0378">Hydrolase</keyword>
<evidence type="ECO:0000256" key="15">
    <source>
        <dbReference type="ARBA" id="ARBA00023242"/>
    </source>
</evidence>
<keyword evidence="12" id="KW-0460">Magnesium</keyword>
<reference evidence="23" key="1">
    <citation type="submission" date="2023-04" db="EMBL/GenBank/DDBJ databases">
        <authorList>
            <person name="Vijverberg K."/>
            <person name="Xiong W."/>
            <person name="Schranz E."/>
        </authorList>
    </citation>
    <scope>NUCLEOTIDE SEQUENCE</scope>
</reference>
<dbReference type="FunFam" id="3.40.50.300:FF:000705">
    <property type="entry name" value="Endoribonuclease dicer-like protein"/>
    <property type="match status" value="1"/>
</dbReference>
<dbReference type="InterPro" id="IPR000999">
    <property type="entry name" value="RNase_III_dom"/>
</dbReference>
<dbReference type="PROSITE" id="PS00517">
    <property type="entry name" value="RNASE_3_1"/>
    <property type="match status" value="1"/>
</dbReference>
<dbReference type="PROSITE" id="PS51192">
    <property type="entry name" value="HELICASE_ATP_BIND_1"/>
    <property type="match status" value="1"/>
</dbReference>
<comment type="similarity">
    <text evidence="16 17">Belongs to the helicase family. Dicer subfamily.</text>
</comment>
<feature type="domain" description="RNase III" evidence="18">
    <location>
        <begin position="998"/>
        <end position="1130"/>
    </location>
</feature>
<dbReference type="InterPro" id="IPR003100">
    <property type="entry name" value="PAZ_dom"/>
</dbReference>
<dbReference type="InterPro" id="IPR011545">
    <property type="entry name" value="DEAD/DEAH_box_helicase_dom"/>
</dbReference>
<dbReference type="InterPro" id="IPR001650">
    <property type="entry name" value="Helicase_C-like"/>
</dbReference>
<dbReference type="InterPro" id="IPR027417">
    <property type="entry name" value="P-loop_NTPase"/>
</dbReference>